<sequence length="303" mass="33444">SYAMRYAACSQRGYYPEALSKANQDAHVSEARFGDRDDECVFGVFDGHGEFGTECARFAAMRVPMEMAKREFGDAKGYEEAFRTTNEALRRSEVDDSLSGTTGIIAHVKGRDLYVINVGDSRATMGIEKADDKGEVVVETVDLSSDQTPFRADECERVKKAGARVMTLDQLEGFKDPTVQCWGTEQDDDGDPPRLWAKNGMYPGTAFTRSIGDAVAERIGVVATPEIERVRLNKDTKAIVIASDGVFEFIPSTSVIKAAMATSDPQQSAIALVVESYKLWLQYETRTDDITVIVILIEDFPDE</sequence>
<evidence type="ECO:0000259" key="12">
    <source>
        <dbReference type="PROSITE" id="PS51746"/>
    </source>
</evidence>
<comment type="catalytic activity">
    <reaction evidence="9">
        <text>O-phospho-L-seryl-[protein] + H2O = L-seryl-[protein] + phosphate</text>
        <dbReference type="Rhea" id="RHEA:20629"/>
        <dbReference type="Rhea" id="RHEA-COMP:9863"/>
        <dbReference type="Rhea" id="RHEA-COMP:11604"/>
        <dbReference type="ChEBI" id="CHEBI:15377"/>
        <dbReference type="ChEBI" id="CHEBI:29999"/>
        <dbReference type="ChEBI" id="CHEBI:43474"/>
        <dbReference type="ChEBI" id="CHEBI:83421"/>
        <dbReference type="EC" id="3.1.3.16"/>
    </reaction>
</comment>
<feature type="domain" description="PPM-type phosphatase" evidence="12">
    <location>
        <begin position="5"/>
        <end position="297"/>
    </location>
</feature>
<proteinExistence type="inferred from homology"/>
<comment type="similarity">
    <text evidence="11">Belongs to the PP2C family.</text>
</comment>
<dbReference type="InterPro" id="IPR036457">
    <property type="entry name" value="PPM-type-like_dom_sf"/>
</dbReference>
<dbReference type="PROSITE" id="PS01032">
    <property type="entry name" value="PPM_1"/>
    <property type="match status" value="1"/>
</dbReference>
<dbReference type="AlphaFoldDB" id="A4S4H3"/>
<dbReference type="InterPro" id="IPR001932">
    <property type="entry name" value="PPM-type_phosphatase-like_dom"/>
</dbReference>
<keyword evidence="8" id="KW-0464">Manganese</keyword>
<dbReference type="HOGENOM" id="CLU_013173_6_5_1"/>
<evidence type="ECO:0000256" key="4">
    <source>
        <dbReference type="ARBA" id="ARBA00022723"/>
    </source>
</evidence>
<evidence type="ECO:0000313" key="13">
    <source>
        <dbReference type="EMBL" id="ABO98731.1"/>
    </source>
</evidence>
<dbReference type="GO" id="GO:0046872">
    <property type="term" value="F:metal ion binding"/>
    <property type="evidence" value="ECO:0007669"/>
    <property type="project" value="UniProtKB-KW"/>
</dbReference>
<reference evidence="13 14" key="1">
    <citation type="journal article" date="2007" name="Proc. Natl. Acad. Sci. U.S.A.">
        <title>The tiny eukaryote Ostreococcus provides genomic insights into the paradox of plankton speciation.</title>
        <authorList>
            <person name="Palenik B."/>
            <person name="Grimwood J."/>
            <person name="Aerts A."/>
            <person name="Rouze P."/>
            <person name="Salamov A."/>
            <person name="Putnam N."/>
            <person name="Dupont C."/>
            <person name="Jorgensen R."/>
            <person name="Derelle E."/>
            <person name="Rombauts S."/>
            <person name="Zhou K."/>
            <person name="Otillar R."/>
            <person name="Merchant S.S."/>
            <person name="Podell S."/>
            <person name="Gaasterland T."/>
            <person name="Napoli C."/>
            <person name="Gendler K."/>
            <person name="Manuell A."/>
            <person name="Tai V."/>
            <person name="Vallon O."/>
            <person name="Piganeau G."/>
            <person name="Jancek S."/>
            <person name="Heijde M."/>
            <person name="Jabbari K."/>
            <person name="Bowler C."/>
            <person name="Lohr M."/>
            <person name="Robbens S."/>
            <person name="Werner G."/>
            <person name="Dubchak I."/>
            <person name="Pazour G.J."/>
            <person name="Ren Q."/>
            <person name="Paulsen I."/>
            <person name="Delwiche C."/>
            <person name="Schmutz J."/>
            <person name="Rokhsar D."/>
            <person name="Van de Peer Y."/>
            <person name="Moreau H."/>
            <person name="Grigoriev I.V."/>
        </authorList>
    </citation>
    <scope>NUCLEOTIDE SEQUENCE [LARGE SCALE GENOMIC DNA]</scope>
    <source>
        <strain evidence="13 14">CCE9901</strain>
    </source>
</reference>
<dbReference type="eggNOG" id="KOG0698">
    <property type="taxonomic scope" value="Eukaryota"/>
</dbReference>
<keyword evidence="14" id="KW-1185">Reference proteome</keyword>
<evidence type="ECO:0000313" key="14">
    <source>
        <dbReference type="Proteomes" id="UP000001568"/>
    </source>
</evidence>
<evidence type="ECO:0000256" key="1">
    <source>
        <dbReference type="ARBA" id="ARBA00001936"/>
    </source>
</evidence>
<accession>A4S4H3</accession>
<dbReference type="EC" id="3.1.3.16" evidence="3"/>
<evidence type="ECO:0000256" key="3">
    <source>
        <dbReference type="ARBA" id="ARBA00013081"/>
    </source>
</evidence>
<evidence type="ECO:0000256" key="10">
    <source>
        <dbReference type="ARBA" id="ARBA00048336"/>
    </source>
</evidence>
<evidence type="ECO:0000256" key="9">
    <source>
        <dbReference type="ARBA" id="ARBA00047761"/>
    </source>
</evidence>
<comment type="cofactor">
    <cofactor evidence="1">
        <name>Mn(2+)</name>
        <dbReference type="ChEBI" id="CHEBI:29035"/>
    </cofactor>
</comment>
<dbReference type="FunFam" id="3.60.40.10:FF:000007">
    <property type="entry name" value="Phosphatase 2C and cyclic nucleotide-binding/kinase domain-containing protein"/>
    <property type="match status" value="1"/>
</dbReference>
<gene>
    <name evidence="13" type="ORF">OSTLU_4795</name>
</gene>
<dbReference type="GO" id="GO:0004722">
    <property type="term" value="F:protein serine/threonine phosphatase activity"/>
    <property type="evidence" value="ECO:0007669"/>
    <property type="project" value="UniProtKB-EC"/>
</dbReference>
<keyword evidence="7 11" id="KW-0904">Protein phosphatase</keyword>
<dbReference type="Pfam" id="PF00481">
    <property type="entry name" value="PP2C"/>
    <property type="match status" value="1"/>
</dbReference>
<protein>
    <recommendedName>
        <fullName evidence="3">protein-serine/threonine phosphatase</fullName>
        <ecNumber evidence="3">3.1.3.16</ecNumber>
    </recommendedName>
</protein>
<evidence type="ECO:0000256" key="7">
    <source>
        <dbReference type="ARBA" id="ARBA00022912"/>
    </source>
</evidence>
<dbReference type="CDD" id="cd00143">
    <property type="entry name" value="PP2Cc"/>
    <property type="match status" value="1"/>
</dbReference>
<dbReference type="InterPro" id="IPR000222">
    <property type="entry name" value="PP2C_BS"/>
</dbReference>
<dbReference type="RefSeq" id="XP_001420438.1">
    <property type="nucleotide sequence ID" value="XM_001420401.1"/>
</dbReference>
<evidence type="ECO:0000256" key="8">
    <source>
        <dbReference type="ARBA" id="ARBA00023211"/>
    </source>
</evidence>
<evidence type="ECO:0000256" key="5">
    <source>
        <dbReference type="ARBA" id="ARBA00022801"/>
    </source>
</evidence>
<comment type="catalytic activity">
    <reaction evidence="10">
        <text>O-phospho-L-threonyl-[protein] + H2O = L-threonyl-[protein] + phosphate</text>
        <dbReference type="Rhea" id="RHEA:47004"/>
        <dbReference type="Rhea" id="RHEA-COMP:11060"/>
        <dbReference type="Rhea" id="RHEA-COMP:11605"/>
        <dbReference type="ChEBI" id="CHEBI:15377"/>
        <dbReference type="ChEBI" id="CHEBI:30013"/>
        <dbReference type="ChEBI" id="CHEBI:43474"/>
        <dbReference type="ChEBI" id="CHEBI:61977"/>
        <dbReference type="EC" id="3.1.3.16"/>
    </reaction>
</comment>
<dbReference type="STRING" id="436017.A4S4H3"/>
<evidence type="ECO:0000256" key="6">
    <source>
        <dbReference type="ARBA" id="ARBA00022842"/>
    </source>
</evidence>
<dbReference type="OMA" id="NQDAYCI"/>
<name>A4S4H3_OSTLU</name>
<dbReference type="KEGG" id="olu:OSTLU_4795"/>
<dbReference type="InterPro" id="IPR015655">
    <property type="entry name" value="PP2C"/>
</dbReference>
<feature type="non-terminal residue" evidence="13">
    <location>
        <position position="1"/>
    </location>
</feature>
<dbReference type="Gramene" id="ABO98731">
    <property type="protein sequence ID" value="ABO98731"/>
    <property type="gene ID" value="OSTLU_4795"/>
</dbReference>
<dbReference type="GeneID" id="5004468"/>
<dbReference type="Gene3D" id="3.60.40.10">
    <property type="entry name" value="PPM-type phosphatase domain"/>
    <property type="match status" value="1"/>
</dbReference>
<comment type="cofactor">
    <cofactor evidence="2">
        <name>Mg(2+)</name>
        <dbReference type="ChEBI" id="CHEBI:18420"/>
    </cofactor>
</comment>
<keyword evidence="4" id="KW-0479">Metal-binding</keyword>
<evidence type="ECO:0000256" key="11">
    <source>
        <dbReference type="RuleBase" id="RU003465"/>
    </source>
</evidence>
<dbReference type="EMBL" id="CP000591">
    <property type="protein sequence ID" value="ABO98731.1"/>
    <property type="molecule type" value="Genomic_DNA"/>
</dbReference>
<keyword evidence="6" id="KW-0460">Magnesium</keyword>
<dbReference type="SMART" id="SM00332">
    <property type="entry name" value="PP2Cc"/>
    <property type="match status" value="1"/>
</dbReference>
<organism evidence="13 14">
    <name type="scientific">Ostreococcus lucimarinus (strain CCE9901)</name>
    <dbReference type="NCBI Taxonomy" id="436017"/>
    <lineage>
        <taxon>Eukaryota</taxon>
        <taxon>Viridiplantae</taxon>
        <taxon>Chlorophyta</taxon>
        <taxon>Mamiellophyceae</taxon>
        <taxon>Mamiellales</taxon>
        <taxon>Bathycoccaceae</taxon>
        <taxon>Ostreococcus</taxon>
    </lineage>
</organism>
<evidence type="ECO:0000256" key="2">
    <source>
        <dbReference type="ARBA" id="ARBA00001946"/>
    </source>
</evidence>
<dbReference type="PROSITE" id="PS51746">
    <property type="entry name" value="PPM_2"/>
    <property type="match status" value="1"/>
</dbReference>
<keyword evidence="5 11" id="KW-0378">Hydrolase</keyword>
<feature type="non-terminal residue" evidence="13">
    <location>
        <position position="303"/>
    </location>
</feature>
<dbReference type="SUPFAM" id="SSF81606">
    <property type="entry name" value="PP2C-like"/>
    <property type="match status" value="1"/>
</dbReference>
<dbReference type="Proteomes" id="UP000001568">
    <property type="component" value="Chromosome 11"/>
</dbReference>
<dbReference type="PANTHER" id="PTHR47992">
    <property type="entry name" value="PROTEIN PHOSPHATASE"/>
    <property type="match status" value="1"/>
</dbReference>
<dbReference type="OrthoDB" id="497134at2759"/>